<dbReference type="eggNOG" id="ENOG502S4CU">
    <property type="taxonomic scope" value="Eukaryota"/>
</dbReference>
<feature type="compositionally biased region" description="Acidic residues" evidence="4">
    <location>
        <begin position="158"/>
        <end position="179"/>
    </location>
</feature>
<dbReference type="KEGG" id="tdl:TDEL_0D06330"/>
<dbReference type="InterPro" id="IPR036770">
    <property type="entry name" value="Ankyrin_rpt-contain_sf"/>
</dbReference>
<dbReference type="Gene3D" id="1.25.40.20">
    <property type="entry name" value="Ankyrin repeat-containing domain"/>
    <property type="match status" value="1"/>
</dbReference>
<dbReference type="OrthoDB" id="9995210at2759"/>
<evidence type="ECO:0000256" key="1">
    <source>
        <dbReference type="ARBA" id="ARBA00022737"/>
    </source>
</evidence>
<dbReference type="SUPFAM" id="SSF48403">
    <property type="entry name" value="Ankyrin repeat"/>
    <property type="match status" value="1"/>
</dbReference>
<dbReference type="Proteomes" id="UP000005627">
    <property type="component" value="Chromosome 4"/>
</dbReference>
<keyword evidence="2 3" id="KW-0040">ANK repeat</keyword>
<dbReference type="AlphaFoldDB" id="G8ZUC3"/>
<organism evidence="5 6">
    <name type="scientific">Torulaspora delbrueckii</name>
    <name type="common">Yeast</name>
    <name type="synonym">Candida colliculosa</name>
    <dbReference type="NCBI Taxonomy" id="4950"/>
    <lineage>
        <taxon>Eukaryota</taxon>
        <taxon>Fungi</taxon>
        <taxon>Dikarya</taxon>
        <taxon>Ascomycota</taxon>
        <taxon>Saccharomycotina</taxon>
        <taxon>Saccharomycetes</taxon>
        <taxon>Saccharomycetales</taxon>
        <taxon>Saccharomycetaceae</taxon>
        <taxon>Torulaspora</taxon>
    </lineage>
</organism>
<dbReference type="Pfam" id="PF12796">
    <property type="entry name" value="Ank_2"/>
    <property type="match status" value="1"/>
</dbReference>
<evidence type="ECO:0000256" key="2">
    <source>
        <dbReference type="ARBA" id="ARBA00023043"/>
    </source>
</evidence>
<name>G8ZUC3_TORDE</name>
<dbReference type="InterPro" id="IPR002110">
    <property type="entry name" value="Ankyrin_rpt"/>
</dbReference>
<evidence type="ECO:0000313" key="5">
    <source>
        <dbReference type="EMBL" id="CCE92217.1"/>
    </source>
</evidence>
<dbReference type="HOGENOM" id="CLU_097653_0_0_1"/>
<keyword evidence="6" id="KW-1185">Reference proteome</keyword>
<dbReference type="PROSITE" id="PS50297">
    <property type="entry name" value="ANK_REP_REGION"/>
    <property type="match status" value="2"/>
</dbReference>
<dbReference type="RefSeq" id="XP_003681428.1">
    <property type="nucleotide sequence ID" value="XM_003681380.1"/>
</dbReference>
<dbReference type="STRING" id="1076872.G8ZUC3"/>
<protein>
    <recommendedName>
        <fullName evidence="7">Ankyrin repeat-containing protein</fullName>
    </recommendedName>
</protein>
<evidence type="ECO:0008006" key="7">
    <source>
        <dbReference type="Google" id="ProtNLM"/>
    </source>
</evidence>
<evidence type="ECO:0000313" key="6">
    <source>
        <dbReference type="Proteomes" id="UP000005627"/>
    </source>
</evidence>
<dbReference type="InParanoid" id="G8ZUC3"/>
<dbReference type="FunCoup" id="G8ZUC3">
    <property type="interactions" value="42"/>
</dbReference>
<evidence type="ECO:0000256" key="3">
    <source>
        <dbReference type="PROSITE-ProRule" id="PRU00023"/>
    </source>
</evidence>
<accession>G8ZUC3</accession>
<dbReference type="GO" id="GO:0005737">
    <property type="term" value="C:cytoplasm"/>
    <property type="evidence" value="ECO:0007669"/>
    <property type="project" value="EnsemblFungi"/>
</dbReference>
<dbReference type="SMART" id="SM00248">
    <property type="entry name" value="ANK"/>
    <property type="match status" value="2"/>
</dbReference>
<feature type="region of interest" description="Disordered" evidence="4">
    <location>
        <begin position="154"/>
        <end position="179"/>
    </location>
</feature>
<dbReference type="EMBL" id="HE616745">
    <property type="protein sequence ID" value="CCE92217.1"/>
    <property type="molecule type" value="Genomic_DNA"/>
</dbReference>
<evidence type="ECO:0000256" key="4">
    <source>
        <dbReference type="SAM" id="MobiDB-lite"/>
    </source>
</evidence>
<feature type="repeat" description="ANK" evidence="3">
    <location>
        <begin position="84"/>
        <end position="122"/>
    </location>
</feature>
<keyword evidence="1" id="KW-0677">Repeat</keyword>
<feature type="repeat" description="ANK" evidence="3">
    <location>
        <begin position="49"/>
        <end position="73"/>
    </location>
</feature>
<dbReference type="InterPro" id="IPR050745">
    <property type="entry name" value="Multifunctional_regulatory"/>
</dbReference>
<gene>
    <name evidence="5" type="primary">TDEL0D06330</name>
    <name evidence="5" type="ORF">TDEL_0D06330</name>
</gene>
<reference evidence="5 6" key="1">
    <citation type="journal article" date="2011" name="Proc. Natl. Acad. Sci. U.S.A.">
        <title>Evolutionary erosion of yeast sex chromosomes by mating-type switching accidents.</title>
        <authorList>
            <person name="Gordon J.L."/>
            <person name="Armisen D."/>
            <person name="Proux-Wera E."/>
            <person name="Oheigeartaigh S.S."/>
            <person name="Byrne K.P."/>
            <person name="Wolfe K.H."/>
        </authorList>
    </citation>
    <scope>NUCLEOTIDE SEQUENCE [LARGE SCALE GENOMIC DNA]</scope>
    <source>
        <strain evidence="6">ATCC 10662 / CBS 1146 / NBRC 0425 / NCYC 2629 / NRRL Y-866</strain>
    </source>
</reference>
<dbReference type="GeneID" id="11503584"/>
<dbReference type="PROSITE" id="PS50088">
    <property type="entry name" value="ANK_REPEAT"/>
    <property type="match status" value="2"/>
</dbReference>
<sequence length="179" mass="19920">MSSEGASYGEQLLEASRRNNVDLLNDILESVKNDPVKIAEIVNFSKDPFGNTALHLCCKSGSWEVLDILLDQGDIEIDPQNKLDGDTPLHFTVRYAQDEPEHGTFIARNLIEVGADPRLRNKHNQKPIDLIHSEDLDELTDLLQGAELAIDMGGHQAEEDEDIIDDGSDDEDVDLDSRN</sequence>
<dbReference type="PANTHER" id="PTHR24189">
    <property type="entry name" value="MYOTROPHIN"/>
    <property type="match status" value="1"/>
</dbReference>
<proteinExistence type="predicted"/>